<accession>A0A3P7LUE1</accession>
<dbReference type="Proteomes" id="UP000281553">
    <property type="component" value="Unassembled WGS sequence"/>
</dbReference>
<organism evidence="2 3">
    <name type="scientific">Dibothriocephalus latus</name>
    <name type="common">Fish tapeworm</name>
    <name type="synonym">Diphyllobothrium latum</name>
    <dbReference type="NCBI Taxonomy" id="60516"/>
    <lineage>
        <taxon>Eukaryota</taxon>
        <taxon>Metazoa</taxon>
        <taxon>Spiralia</taxon>
        <taxon>Lophotrochozoa</taxon>
        <taxon>Platyhelminthes</taxon>
        <taxon>Cestoda</taxon>
        <taxon>Eucestoda</taxon>
        <taxon>Diphyllobothriidea</taxon>
        <taxon>Diphyllobothriidae</taxon>
        <taxon>Dibothriocephalus</taxon>
    </lineage>
</organism>
<protein>
    <submittedName>
        <fullName evidence="2">Uncharacterized protein</fullName>
    </submittedName>
</protein>
<keyword evidence="1" id="KW-0812">Transmembrane</keyword>
<evidence type="ECO:0000256" key="1">
    <source>
        <dbReference type="SAM" id="Phobius"/>
    </source>
</evidence>
<reference evidence="2 3" key="1">
    <citation type="submission" date="2018-11" db="EMBL/GenBank/DDBJ databases">
        <authorList>
            <consortium name="Pathogen Informatics"/>
        </authorList>
    </citation>
    <scope>NUCLEOTIDE SEQUENCE [LARGE SCALE GENOMIC DNA]</scope>
</reference>
<keyword evidence="1" id="KW-0472">Membrane</keyword>
<dbReference type="AlphaFoldDB" id="A0A3P7LUE1"/>
<proteinExistence type="predicted"/>
<sequence length="161" mass="18000">MESNCAKQSQQATRPENVVRHGIVNVGIFVDDINLSQAFFRPNYPAFVITNISNYIKVLPWLLLIGFIVFFILVVTVEGKNLIHIQVVNASNNGVEFFYCYLNRVTPQRALTYNVDWRNSSAIPPGGVPHEMLFGISTTTSAAQHLTGNHQLLFGTAIFTE</sequence>
<keyword evidence="3" id="KW-1185">Reference proteome</keyword>
<feature type="transmembrane region" description="Helical" evidence="1">
    <location>
        <begin position="58"/>
        <end position="77"/>
    </location>
</feature>
<keyword evidence="1" id="KW-1133">Transmembrane helix</keyword>
<evidence type="ECO:0000313" key="2">
    <source>
        <dbReference type="EMBL" id="VDN09821.1"/>
    </source>
</evidence>
<dbReference type="EMBL" id="UYRU01047857">
    <property type="protein sequence ID" value="VDN09821.1"/>
    <property type="molecule type" value="Genomic_DNA"/>
</dbReference>
<name>A0A3P7LUE1_DIBLA</name>
<gene>
    <name evidence="2" type="ORF">DILT_LOCUS5652</name>
</gene>
<evidence type="ECO:0000313" key="3">
    <source>
        <dbReference type="Proteomes" id="UP000281553"/>
    </source>
</evidence>